<proteinExistence type="predicted"/>
<dbReference type="InterPro" id="IPR036869">
    <property type="entry name" value="J_dom_sf"/>
</dbReference>
<evidence type="ECO:0000313" key="3">
    <source>
        <dbReference type="Proteomes" id="UP000298390"/>
    </source>
</evidence>
<evidence type="ECO:0000256" key="1">
    <source>
        <dbReference type="SAM" id="MobiDB-lite"/>
    </source>
</evidence>
<organism evidence="2 3">
    <name type="scientific">Rhodofomes roseus</name>
    <dbReference type="NCBI Taxonomy" id="34475"/>
    <lineage>
        <taxon>Eukaryota</taxon>
        <taxon>Fungi</taxon>
        <taxon>Dikarya</taxon>
        <taxon>Basidiomycota</taxon>
        <taxon>Agaricomycotina</taxon>
        <taxon>Agaricomycetes</taxon>
        <taxon>Polyporales</taxon>
        <taxon>Rhodofomes</taxon>
    </lineage>
</organism>
<dbReference type="Proteomes" id="UP000298390">
    <property type="component" value="Unassembled WGS sequence"/>
</dbReference>
<dbReference type="SUPFAM" id="SSF46565">
    <property type="entry name" value="Chaperone J-domain"/>
    <property type="match status" value="1"/>
</dbReference>
<sequence>MLPFTVLYEARERVNTLRSQSGRAVWPESMPVSLEELCDVDCRSQRASLSHLRPPSQCYAASQVAAQRPDVCVPLVSLSRTQACFQQCKPFPISDEHTPYASPDLPPPAQCNERRDYDLVRIYHPDSAISRAVPPDTAHARFQAISAAYSVLTGKARRMGDVESDSASELRPDYNSLSTAMWKAKQRRRAELNVGTDDRWKDALMFGAITLSVAAFVWQAHSARQQAIAAAQNAPDWSQSWRTRKNNRETSSKTCAGRF</sequence>
<dbReference type="CDD" id="cd06257">
    <property type="entry name" value="DnaJ"/>
    <property type="match status" value="1"/>
</dbReference>
<dbReference type="InterPro" id="IPR001623">
    <property type="entry name" value="DnaJ_domain"/>
</dbReference>
<dbReference type="EMBL" id="SEKV01000457">
    <property type="protein sequence ID" value="TFY57044.1"/>
    <property type="molecule type" value="Genomic_DNA"/>
</dbReference>
<dbReference type="STRING" id="34475.A0A4Y9Y3I1"/>
<dbReference type="Gene3D" id="1.10.287.110">
    <property type="entry name" value="DnaJ domain"/>
    <property type="match status" value="1"/>
</dbReference>
<reference evidence="2 3" key="1">
    <citation type="submission" date="2019-01" db="EMBL/GenBank/DDBJ databases">
        <title>Genome sequencing of the rare red list fungi Fomitopsis rosea.</title>
        <authorList>
            <person name="Buettner E."/>
            <person name="Kellner H."/>
        </authorList>
    </citation>
    <scope>NUCLEOTIDE SEQUENCE [LARGE SCALE GENOMIC DNA]</scope>
    <source>
        <strain evidence="2 3">DSM 105464</strain>
    </source>
</reference>
<accession>A0A4Y9Y3I1</accession>
<evidence type="ECO:0008006" key="4">
    <source>
        <dbReference type="Google" id="ProtNLM"/>
    </source>
</evidence>
<comment type="caution">
    <text evidence="2">The sequence shown here is derived from an EMBL/GenBank/DDBJ whole genome shotgun (WGS) entry which is preliminary data.</text>
</comment>
<gene>
    <name evidence="2" type="ORF">EVJ58_g7272</name>
</gene>
<dbReference type="AlphaFoldDB" id="A0A4Y9Y3I1"/>
<name>A0A4Y9Y3I1_9APHY</name>
<feature type="region of interest" description="Disordered" evidence="1">
    <location>
        <begin position="233"/>
        <end position="259"/>
    </location>
</feature>
<protein>
    <recommendedName>
        <fullName evidence="4">J domain-containing protein</fullName>
    </recommendedName>
</protein>
<evidence type="ECO:0000313" key="2">
    <source>
        <dbReference type="EMBL" id="TFY57044.1"/>
    </source>
</evidence>